<feature type="compositionally biased region" description="Basic residues" evidence="9">
    <location>
        <begin position="489"/>
        <end position="498"/>
    </location>
</feature>
<dbReference type="InterPro" id="IPR050951">
    <property type="entry name" value="Retrovirus_Pol_polyprotein"/>
</dbReference>
<keyword evidence="13" id="KW-1185">Reference proteome</keyword>
<dbReference type="Pfam" id="PF17921">
    <property type="entry name" value="Integrase_H2C2"/>
    <property type="match status" value="1"/>
</dbReference>
<comment type="subcellular location">
    <subcellularLocation>
        <location evidence="1">Nucleus</location>
    </subcellularLocation>
</comment>
<accession>A0ABQ8MKG2</accession>
<keyword evidence="2" id="KW-0808">Transferase</keyword>
<dbReference type="PROSITE" id="PS50013">
    <property type="entry name" value="CHROMO_2"/>
    <property type="match status" value="1"/>
</dbReference>
<dbReference type="Pfam" id="PF17917">
    <property type="entry name" value="RT_RNaseH"/>
    <property type="match status" value="1"/>
</dbReference>
<dbReference type="InterPro" id="IPR023780">
    <property type="entry name" value="Chromo_domain"/>
</dbReference>
<dbReference type="Pfam" id="PF00665">
    <property type="entry name" value="rve"/>
    <property type="match status" value="1"/>
</dbReference>
<dbReference type="SUPFAM" id="SSF54160">
    <property type="entry name" value="Chromo domain-like"/>
    <property type="match status" value="1"/>
</dbReference>
<evidence type="ECO:0000256" key="3">
    <source>
        <dbReference type="ARBA" id="ARBA00022695"/>
    </source>
</evidence>
<feature type="compositionally biased region" description="Basic residues" evidence="9">
    <location>
        <begin position="602"/>
        <end position="620"/>
    </location>
</feature>
<dbReference type="PANTHER" id="PTHR37984:SF15">
    <property type="entry name" value="INTEGRASE CATALYTIC DOMAIN-CONTAINING PROTEIN"/>
    <property type="match status" value="1"/>
</dbReference>
<dbReference type="Gene3D" id="2.40.50.40">
    <property type="match status" value="1"/>
</dbReference>
<dbReference type="InterPro" id="IPR041588">
    <property type="entry name" value="Integrase_H2C2"/>
</dbReference>
<gene>
    <name evidence="12" type="ORF">H4Q32_001164</name>
</gene>
<evidence type="ECO:0000256" key="7">
    <source>
        <dbReference type="ARBA" id="ARBA00022918"/>
    </source>
</evidence>
<evidence type="ECO:0000256" key="8">
    <source>
        <dbReference type="ARBA" id="ARBA00039658"/>
    </source>
</evidence>
<dbReference type="InterPro" id="IPR012337">
    <property type="entry name" value="RNaseH-like_sf"/>
</dbReference>
<comment type="caution">
    <text evidence="12">The sequence shown here is derived from an EMBL/GenBank/DDBJ whole genome shotgun (WGS) entry which is preliminary data.</text>
</comment>
<keyword evidence="3" id="KW-0548">Nucleotidyltransferase</keyword>
<evidence type="ECO:0000259" key="11">
    <source>
        <dbReference type="PROSITE" id="PS50994"/>
    </source>
</evidence>
<dbReference type="InterPro" id="IPR000953">
    <property type="entry name" value="Chromo/chromo_shadow_dom"/>
</dbReference>
<dbReference type="InterPro" id="IPR001584">
    <property type="entry name" value="Integrase_cat-core"/>
</dbReference>
<dbReference type="Gene3D" id="3.10.20.370">
    <property type="match status" value="1"/>
</dbReference>
<evidence type="ECO:0000256" key="6">
    <source>
        <dbReference type="ARBA" id="ARBA00022801"/>
    </source>
</evidence>
<dbReference type="InterPro" id="IPR036397">
    <property type="entry name" value="RNaseH_sf"/>
</dbReference>
<dbReference type="SMART" id="SM00298">
    <property type="entry name" value="CHROMO"/>
    <property type="match status" value="1"/>
</dbReference>
<keyword evidence="4" id="KW-0540">Nuclease</keyword>
<dbReference type="InterPro" id="IPR016197">
    <property type="entry name" value="Chromo-like_dom_sf"/>
</dbReference>
<dbReference type="PANTHER" id="PTHR37984">
    <property type="entry name" value="PROTEIN CBG26694"/>
    <property type="match status" value="1"/>
</dbReference>
<feature type="region of interest" description="Disordered" evidence="9">
    <location>
        <begin position="589"/>
        <end position="668"/>
    </location>
</feature>
<keyword evidence="6" id="KW-0378">Hydrolase</keyword>
<name>A0ABQ8MKG2_LABRO</name>
<keyword evidence="5" id="KW-0255">Endonuclease</keyword>
<evidence type="ECO:0000256" key="5">
    <source>
        <dbReference type="ARBA" id="ARBA00022759"/>
    </source>
</evidence>
<keyword evidence="7" id="KW-0695">RNA-directed DNA polymerase</keyword>
<proteinExistence type="predicted"/>
<dbReference type="SUPFAM" id="SSF53098">
    <property type="entry name" value="Ribonuclease H-like"/>
    <property type="match status" value="1"/>
</dbReference>
<dbReference type="CDD" id="cd09274">
    <property type="entry name" value="RNase_HI_RT_Ty3"/>
    <property type="match status" value="1"/>
</dbReference>
<evidence type="ECO:0000256" key="4">
    <source>
        <dbReference type="ARBA" id="ARBA00022722"/>
    </source>
</evidence>
<dbReference type="InterPro" id="IPR041373">
    <property type="entry name" value="RT_RNaseH"/>
</dbReference>
<evidence type="ECO:0000256" key="1">
    <source>
        <dbReference type="ARBA" id="ARBA00004123"/>
    </source>
</evidence>
<evidence type="ECO:0000313" key="13">
    <source>
        <dbReference type="Proteomes" id="UP000830375"/>
    </source>
</evidence>
<evidence type="ECO:0000313" key="12">
    <source>
        <dbReference type="EMBL" id="KAI2662338.1"/>
    </source>
</evidence>
<sequence>MTKRGASRLTWSQPAIQAFDELRRRFTTAPILHHPDPDKPFVVEVNTSSTGVGAVLSQRQGEPVKMFPCAFFSHKLSPAEKNYDVGNRELLAIKLALEEWRHLLEGAKHPFTVLTDHKNLEYLRSAKLLNHRQTRWALFFSRFDFSVTYRPGSQNSKADALSRLHEPDLTIGNPEPILPPSMIVAPVAWDIMTEISEAQVQDPTPAECPPNLVYVPLALRPRVLAEVHNTPSSGHPRIEVTLQLLGNRFWWPGQRADAIQYIRRCTVCNISKVPHRLPAGLLQPLPVPQRPWSHIAIDFVTDLPPSNGYTTILSIIDRFSKACRFIPLAKLPMAMETAELLCNWVFRLYGLPEDIVSDRGPQFSSRIWSSFFSLLGVNVSLTSGYHPQANGQVERLNQELTRFLRTYCHNQQDTWSRYLFWAEYAQNSLRKPSTQLTPFQCILGFQPPLFPWPGEPSDLPAVNSWLQQSEETWNQAHIHLRSAIRRTRVQADRRRRPHPPMNPDNGCGSPPGTCVFSADSPEGVEILDETASQGPPPNIIDGEEVYQVKAILDSRCRRGRLQYLVDWEGFGPEERSWVPAVDILDPSLTADFHSSHPDRPAPHGRGRPRRRLPPRARSRSRGGGALSPERSLWLPLTAVGGNPHRSSNSLRFPQFRTWGPPLPVPGPS</sequence>
<evidence type="ECO:0000259" key="10">
    <source>
        <dbReference type="PROSITE" id="PS50013"/>
    </source>
</evidence>
<dbReference type="Gene3D" id="3.30.420.10">
    <property type="entry name" value="Ribonuclease H-like superfamily/Ribonuclease H"/>
    <property type="match status" value="1"/>
</dbReference>
<protein>
    <recommendedName>
        <fullName evidence="8">Gypsy retrotransposon integrase-like protein 1</fullName>
    </recommendedName>
</protein>
<feature type="region of interest" description="Disordered" evidence="9">
    <location>
        <begin position="489"/>
        <end position="510"/>
    </location>
</feature>
<dbReference type="PROSITE" id="PS50994">
    <property type="entry name" value="INTEGRASE"/>
    <property type="match status" value="1"/>
</dbReference>
<dbReference type="SUPFAM" id="SSF56672">
    <property type="entry name" value="DNA/RNA polymerases"/>
    <property type="match status" value="1"/>
</dbReference>
<evidence type="ECO:0000256" key="2">
    <source>
        <dbReference type="ARBA" id="ARBA00022679"/>
    </source>
</evidence>
<dbReference type="EMBL" id="JACTAM010000007">
    <property type="protein sequence ID" value="KAI2662338.1"/>
    <property type="molecule type" value="Genomic_DNA"/>
</dbReference>
<dbReference type="InterPro" id="IPR043502">
    <property type="entry name" value="DNA/RNA_pol_sf"/>
</dbReference>
<feature type="domain" description="Chromo" evidence="10">
    <location>
        <begin position="546"/>
        <end position="604"/>
    </location>
</feature>
<feature type="domain" description="Integrase catalytic" evidence="11">
    <location>
        <begin position="287"/>
        <end position="446"/>
    </location>
</feature>
<reference evidence="12 13" key="1">
    <citation type="submission" date="2022-01" db="EMBL/GenBank/DDBJ databases">
        <title>A high-quality chromosome-level genome assembly of rohu carp, Labeo rohita.</title>
        <authorList>
            <person name="Arick M.A. II"/>
            <person name="Hsu C.-Y."/>
            <person name="Magbanua Z."/>
            <person name="Pechanova O."/>
            <person name="Grover C."/>
            <person name="Miller E."/>
            <person name="Thrash A."/>
            <person name="Ezzel L."/>
            <person name="Alam S."/>
            <person name="Benzie J."/>
            <person name="Hamilton M."/>
            <person name="Karsi A."/>
            <person name="Lawrence M.L."/>
            <person name="Peterson D.G."/>
        </authorList>
    </citation>
    <scope>NUCLEOTIDE SEQUENCE [LARGE SCALE GENOMIC DNA]</scope>
    <source>
        <strain evidence="13">BAU-BD-2019</strain>
        <tissue evidence="12">Blood</tissue>
    </source>
</reference>
<organism evidence="12 13">
    <name type="scientific">Labeo rohita</name>
    <name type="common">Indian major carp</name>
    <name type="synonym">Cyprinus rohita</name>
    <dbReference type="NCBI Taxonomy" id="84645"/>
    <lineage>
        <taxon>Eukaryota</taxon>
        <taxon>Metazoa</taxon>
        <taxon>Chordata</taxon>
        <taxon>Craniata</taxon>
        <taxon>Vertebrata</taxon>
        <taxon>Euteleostomi</taxon>
        <taxon>Actinopterygii</taxon>
        <taxon>Neopterygii</taxon>
        <taxon>Teleostei</taxon>
        <taxon>Ostariophysi</taxon>
        <taxon>Cypriniformes</taxon>
        <taxon>Cyprinidae</taxon>
        <taxon>Labeoninae</taxon>
        <taxon>Labeonini</taxon>
        <taxon>Labeo</taxon>
    </lineage>
</organism>
<dbReference type="Proteomes" id="UP000830375">
    <property type="component" value="Unassembled WGS sequence"/>
</dbReference>
<dbReference type="Pfam" id="PF00385">
    <property type="entry name" value="Chromo"/>
    <property type="match status" value="1"/>
</dbReference>
<dbReference type="Gene3D" id="1.10.340.70">
    <property type="match status" value="1"/>
</dbReference>
<evidence type="ECO:0000256" key="9">
    <source>
        <dbReference type="SAM" id="MobiDB-lite"/>
    </source>
</evidence>